<evidence type="ECO:0000313" key="4">
    <source>
        <dbReference type="Proteomes" id="UP000294901"/>
    </source>
</evidence>
<feature type="region of interest" description="Disordered" evidence="1">
    <location>
        <begin position="1"/>
        <end position="37"/>
    </location>
</feature>
<feature type="domain" description="Rho termination factor-like N-terminal" evidence="2">
    <location>
        <begin position="94"/>
        <end position="123"/>
    </location>
</feature>
<feature type="compositionally biased region" description="Basic and acidic residues" evidence="1">
    <location>
        <begin position="51"/>
        <end position="67"/>
    </location>
</feature>
<keyword evidence="4" id="KW-1185">Reference proteome</keyword>
<comment type="caution">
    <text evidence="3">The sequence shown here is derived from an EMBL/GenBank/DDBJ whole genome shotgun (WGS) entry which is preliminary data.</text>
</comment>
<dbReference type="InterPro" id="IPR037205">
    <property type="entry name" value="ChaB_sf"/>
</dbReference>
<accession>A0A4R6J8W5</accession>
<proteinExistence type="predicted"/>
<dbReference type="Pfam" id="PF06150">
    <property type="entry name" value="ChaB"/>
    <property type="match status" value="1"/>
</dbReference>
<dbReference type="GO" id="GO:0006353">
    <property type="term" value="P:DNA-templated transcription termination"/>
    <property type="evidence" value="ECO:0007669"/>
    <property type="project" value="InterPro"/>
</dbReference>
<evidence type="ECO:0000313" key="3">
    <source>
        <dbReference type="EMBL" id="TDO31912.1"/>
    </source>
</evidence>
<dbReference type="InterPro" id="IPR009317">
    <property type="entry name" value="ChaB"/>
</dbReference>
<dbReference type="InterPro" id="IPR011112">
    <property type="entry name" value="Rho-like_N"/>
</dbReference>
<dbReference type="Proteomes" id="UP000294901">
    <property type="component" value="Unassembled WGS sequence"/>
</dbReference>
<gene>
    <name evidence="3" type="ORF">C8E87_7350</name>
</gene>
<organism evidence="3 4">
    <name type="scientific">Paractinoplanes brasiliensis</name>
    <dbReference type="NCBI Taxonomy" id="52695"/>
    <lineage>
        <taxon>Bacteria</taxon>
        <taxon>Bacillati</taxon>
        <taxon>Actinomycetota</taxon>
        <taxon>Actinomycetes</taxon>
        <taxon>Micromonosporales</taxon>
        <taxon>Micromonosporaceae</taxon>
        <taxon>Paractinoplanes</taxon>
    </lineage>
</organism>
<reference evidence="3 4" key="1">
    <citation type="submission" date="2019-03" db="EMBL/GenBank/DDBJ databases">
        <title>Sequencing the genomes of 1000 actinobacteria strains.</title>
        <authorList>
            <person name="Klenk H.-P."/>
        </authorList>
    </citation>
    <scope>NUCLEOTIDE SEQUENCE [LARGE SCALE GENOMIC DNA]</scope>
    <source>
        <strain evidence="3 4">DSM 43805</strain>
    </source>
</reference>
<feature type="compositionally biased region" description="Basic and acidic residues" evidence="1">
    <location>
        <begin position="17"/>
        <end position="37"/>
    </location>
</feature>
<dbReference type="SUPFAM" id="SSF140376">
    <property type="entry name" value="ChaB-like"/>
    <property type="match status" value="1"/>
</dbReference>
<dbReference type="RefSeq" id="WP_133877948.1">
    <property type="nucleotide sequence ID" value="NZ_BOMD01000044.1"/>
</dbReference>
<dbReference type="Pfam" id="PF07498">
    <property type="entry name" value="Rho_N"/>
    <property type="match status" value="1"/>
</dbReference>
<evidence type="ECO:0000256" key="1">
    <source>
        <dbReference type="SAM" id="MobiDB-lite"/>
    </source>
</evidence>
<evidence type="ECO:0000259" key="2">
    <source>
        <dbReference type="Pfam" id="PF07498"/>
    </source>
</evidence>
<protein>
    <submittedName>
        <fullName evidence="3">Rho termination factor-like protein</fullName>
    </submittedName>
</protein>
<sequence>MPARDDMPATLKRSPKKAQDTYAETHDSAVEQYGEGERAHRTAFSAVKHSFEKVGDHWEPKSKKGPSDSKAAGGRGTKAKTAGGVDANASKEHLLDVAKRLDVTGRSRMTKAELVEAIQKANKRASRK</sequence>
<dbReference type="EMBL" id="SNWR01000002">
    <property type="protein sequence ID" value="TDO31912.1"/>
    <property type="molecule type" value="Genomic_DNA"/>
</dbReference>
<dbReference type="Gene3D" id="1.10.1740.70">
    <property type="entry name" value="ChaB"/>
    <property type="match status" value="1"/>
</dbReference>
<dbReference type="AlphaFoldDB" id="A0A4R6J8W5"/>
<feature type="region of interest" description="Disordered" evidence="1">
    <location>
        <begin position="51"/>
        <end position="92"/>
    </location>
</feature>
<name>A0A4R6J8W5_9ACTN</name>
<dbReference type="OrthoDB" id="3731224at2"/>